<gene>
    <name evidence="2" type="ORF">DI396_14770</name>
</gene>
<sequence>MHFICAFCDGRTDGHRITKDIDRKDDPMKPLWLSALTLASLLVGAVALVLSEQLREPQIEVLQAPPEVITLRAL</sequence>
<keyword evidence="1" id="KW-0472">Membrane</keyword>
<name>A0A2V4MJ04_9RHOB</name>
<keyword evidence="3" id="KW-1185">Reference proteome</keyword>
<evidence type="ECO:0000313" key="2">
    <source>
        <dbReference type="EMBL" id="PYC46565.1"/>
    </source>
</evidence>
<keyword evidence="1" id="KW-1133">Transmembrane helix</keyword>
<organism evidence="2 3">
    <name type="scientific">Litorivita pollutaquae</name>
    <dbReference type="NCBI Taxonomy" id="2200892"/>
    <lineage>
        <taxon>Bacteria</taxon>
        <taxon>Pseudomonadati</taxon>
        <taxon>Pseudomonadota</taxon>
        <taxon>Alphaproteobacteria</taxon>
        <taxon>Rhodobacterales</taxon>
        <taxon>Paracoccaceae</taxon>
        <taxon>Litorivita</taxon>
    </lineage>
</organism>
<comment type="caution">
    <text evidence="2">The sequence shown here is derived from an EMBL/GenBank/DDBJ whole genome shotgun (WGS) entry which is preliminary data.</text>
</comment>
<accession>A0A2V4MJ04</accession>
<feature type="transmembrane region" description="Helical" evidence="1">
    <location>
        <begin position="31"/>
        <end position="50"/>
    </location>
</feature>
<evidence type="ECO:0000256" key="1">
    <source>
        <dbReference type="SAM" id="Phobius"/>
    </source>
</evidence>
<dbReference type="EMBL" id="QFVT01000012">
    <property type="protein sequence ID" value="PYC46565.1"/>
    <property type="molecule type" value="Genomic_DNA"/>
</dbReference>
<dbReference type="Proteomes" id="UP000248012">
    <property type="component" value="Unassembled WGS sequence"/>
</dbReference>
<evidence type="ECO:0000313" key="3">
    <source>
        <dbReference type="Proteomes" id="UP000248012"/>
    </source>
</evidence>
<protein>
    <submittedName>
        <fullName evidence="2">Uncharacterized protein</fullName>
    </submittedName>
</protein>
<keyword evidence="1" id="KW-0812">Transmembrane</keyword>
<reference evidence="2 3" key="1">
    <citation type="submission" date="2018-05" db="EMBL/GenBank/DDBJ databases">
        <title>Oceanovita maritima gen. nov., sp. nov., a marine bacterium in the family Rhodobacteraceae isolated from surface seawater of Lundu port Xiamen, China.</title>
        <authorList>
            <person name="Hetharua B.H."/>
            <person name="Min D."/>
            <person name="Liao H."/>
            <person name="Tian Y."/>
        </authorList>
    </citation>
    <scope>NUCLEOTIDE SEQUENCE [LARGE SCALE GENOMIC DNA]</scope>
    <source>
        <strain evidence="2 3">FSX-11</strain>
    </source>
</reference>
<dbReference type="AlphaFoldDB" id="A0A2V4MJ04"/>
<proteinExistence type="predicted"/>